<dbReference type="OrthoDB" id="5193143at2"/>
<evidence type="ECO:0000313" key="2">
    <source>
        <dbReference type="Proteomes" id="UP000198960"/>
    </source>
</evidence>
<gene>
    <name evidence="1" type="ORF">SAMN05660991_01650</name>
</gene>
<protein>
    <submittedName>
        <fullName evidence="1">Uncharacterized protein</fullName>
    </submittedName>
</protein>
<proteinExistence type="predicted"/>
<reference evidence="2" key="1">
    <citation type="submission" date="2016-10" db="EMBL/GenBank/DDBJ databases">
        <authorList>
            <person name="Varghese N."/>
            <person name="Submissions S."/>
        </authorList>
    </citation>
    <scope>NUCLEOTIDE SEQUENCE [LARGE SCALE GENOMIC DNA]</scope>
    <source>
        <strain evidence="2">DSM 45413</strain>
    </source>
</reference>
<dbReference type="AlphaFoldDB" id="A0A1H8SEP7"/>
<name>A0A1H8SEP7_9ACTN</name>
<dbReference type="STRING" id="673521.SAMN05660991_01650"/>
<dbReference type="RefSeq" id="WP_091941995.1">
    <property type="nucleotide sequence ID" value="NZ_FOEE01000004.1"/>
</dbReference>
<sequence>MTVVPFPADKWTWESARGLSRAVRVSPHVEAGLLTVSFWRDDRCAGTVRLTPTEAASLVGRLTAALAGLAEPRGIPTTGEAPLVERLAQVEQRLRILEEGAPPPPA</sequence>
<dbReference type="EMBL" id="FOEE01000004">
    <property type="protein sequence ID" value="SEO77141.1"/>
    <property type="molecule type" value="Genomic_DNA"/>
</dbReference>
<accession>A0A1H8SEP7</accession>
<organism evidence="1 2">
    <name type="scientific">Trujillonella endophytica</name>
    <dbReference type="NCBI Taxonomy" id="673521"/>
    <lineage>
        <taxon>Bacteria</taxon>
        <taxon>Bacillati</taxon>
        <taxon>Actinomycetota</taxon>
        <taxon>Actinomycetes</taxon>
        <taxon>Geodermatophilales</taxon>
        <taxon>Geodermatophilaceae</taxon>
        <taxon>Trujillonella</taxon>
    </lineage>
</organism>
<evidence type="ECO:0000313" key="1">
    <source>
        <dbReference type="EMBL" id="SEO77141.1"/>
    </source>
</evidence>
<dbReference type="Proteomes" id="UP000198960">
    <property type="component" value="Unassembled WGS sequence"/>
</dbReference>
<keyword evidence="2" id="KW-1185">Reference proteome</keyword>